<keyword evidence="3" id="KW-1185">Reference proteome</keyword>
<keyword evidence="1" id="KW-0732">Signal</keyword>
<gene>
    <name evidence="2" type="ORF">ANCCAN_00674</name>
</gene>
<organism evidence="2 3">
    <name type="scientific">Ancylostoma caninum</name>
    <name type="common">Dog hookworm</name>
    <dbReference type="NCBI Taxonomy" id="29170"/>
    <lineage>
        <taxon>Eukaryota</taxon>
        <taxon>Metazoa</taxon>
        <taxon>Ecdysozoa</taxon>
        <taxon>Nematoda</taxon>
        <taxon>Chromadorea</taxon>
        <taxon>Rhabditida</taxon>
        <taxon>Rhabditina</taxon>
        <taxon>Rhabditomorpha</taxon>
        <taxon>Strongyloidea</taxon>
        <taxon>Ancylostomatidae</taxon>
        <taxon>Ancylostomatinae</taxon>
        <taxon>Ancylostoma</taxon>
    </lineage>
</organism>
<feature type="chain" id="PRO_5016662836" description="Secreted protein" evidence="1">
    <location>
        <begin position="26"/>
        <end position="152"/>
    </location>
</feature>
<evidence type="ECO:0000313" key="3">
    <source>
        <dbReference type="Proteomes" id="UP000252519"/>
    </source>
</evidence>
<protein>
    <recommendedName>
        <fullName evidence="4">Secreted protein</fullName>
    </recommendedName>
</protein>
<name>A0A368H943_ANCCA</name>
<evidence type="ECO:0008006" key="4">
    <source>
        <dbReference type="Google" id="ProtNLM"/>
    </source>
</evidence>
<feature type="signal peptide" evidence="1">
    <location>
        <begin position="1"/>
        <end position="25"/>
    </location>
</feature>
<evidence type="ECO:0000313" key="2">
    <source>
        <dbReference type="EMBL" id="RCN53121.1"/>
    </source>
</evidence>
<accession>A0A368H943</accession>
<dbReference type="AlphaFoldDB" id="A0A368H943"/>
<reference evidence="2 3" key="1">
    <citation type="submission" date="2014-10" db="EMBL/GenBank/DDBJ databases">
        <title>Draft genome of the hookworm Ancylostoma caninum.</title>
        <authorList>
            <person name="Mitreva M."/>
        </authorList>
    </citation>
    <scope>NUCLEOTIDE SEQUENCE [LARGE SCALE GENOMIC DNA]</scope>
    <source>
        <strain evidence="2 3">Baltimore</strain>
    </source>
</reference>
<sequence>MYGYQKWTKPTLFILTLRPMLGAMAKTDTTAISFDTMPLVLDVPNQNVREESMYSASQINHLSETKMSCTTGEKVPARKAVVVHLTTAVMLKQDCVLTHCQLQRQQQRGNHCSPVIPLLDRMVGFSVKKNIKVNRGCDCISFLGSIKKRWLS</sequence>
<comment type="caution">
    <text evidence="2">The sequence shown here is derived from an EMBL/GenBank/DDBJ whole genome shotgun (WGS) entry which is preliminary data.</text>
</comment>
<dbReference type="Proteomes" id="UP000252519">
    <property type="component" value="Unassembled WGS sequence"/>
</dbReference>
<dbReference type="EMBL" id="JOJR01000003">
    <property type="protein sequence ID" value="RCN53121.1"/>
    <property type="molecule type" value="Genomic_DNA"/>
</dbReference>
<proteinExistence type="predicted"/>
<evidence type="ECO:0000256" key="1">
    <source>
        <dbReference type="SAM" id="SignalP"/>
    </source>
</evidence>